<dbReference type="Pfam" id="PF01607">
    <property type="entry name" value="CBM_14"/>
    <property type="match status" value="1"/>
</dbReference>
<dbReference type="GO" id="GO:0005576">
    <property type="term" value="C:extracellular region"/>
    <property type="evidence" value="ECO:0007669"/>
    <property type="project" value="InterPro"/>
</dbReference>
<sequence length="284" mass="30674">MLIDVRTPLAVTAALVAAAEAATLSRQALNVAAHSASARAPDDDLGTGESPMSFQLPAGAELVLGGNVLTTFSCNDAEHQKYGYYADVDNNCQVFHVCNPVQMSSSNPQHLQLNPGVSVLQYSFYCGNGTVFDQLSMTCAFEDDAIPCGNSPDFYYLNDNLGIEDAPLLTDDDISRKAALIEAARGQQPNQVEITASRPPIDEMSTPPAEAGTDTTQPPPVRAQTPPFGKRQPQQKTKHQQQQKRPSQQQTKYTSDTRTSQHTHDAANNATKPQSSVTPPPMRF</sequence>
<organism evidence="3 4">
    <name type="scientific">Tropilaelaps mercedesae</name>
    <dbReference type="NCBI Taxonomy" id="418985"/>
    <lineage>
        <taxon>Eukaryota</taxon>
        <taxon>Metazoa</taxon>
        <taxon>Ecdysozoa</taxon>
        <taxon>Arthropoda</taxon>
        <taxon>Chelicerata</taxon>
        <taxon>Arachnida</taxon>
        <taxon>Acari</taxon>
        <taxon>Parasitiformes</taxon>
        <taxon>Mesostigmata</taxon>
        <taxon>Gamasina</taxon>
        <taxon>Dermanyssoidea</taxon>
        <taxon>Laelapidae</taxon>
        <taxon>Tropilaelaps</taxon>
    </lineage>
</organism>
<dbReference type="STRING" id="418985.A0A1V9X2X1"/>
<evidence type="ECO:0000313" key="4">
    <source>
        <dbReference type="Proteomes" id="UP000192247"/>
    </source>
</evidence>
<dbReference type="PANTHER" id="PTHR22933">
    <property type="entry name" value="FI18007P1-RELATED"/>
    <property type="match status" value="1"/>
</dbReference>
<dbReference type="InterPro" id="IPR002557">
    <property type="entry name" value="Chitin-bd_dom"/>
</dbReference>
<dbReference type="InterPro" id="IPR052976">
    <property type="entry name" value="Scoloptoxin-like"/>
</dbReference>
<feature type="compositionally biased region" description="Polar residues" evidence="1">
    <location>
        <begin position="251"/>
        <end position="277"/>
    </location>
</feature>
<comment type="caution">
    <text evidence="3">The sequence shown here is derived from an EMBL/GenBank/DDBJ whole genome shotgun (WGS) entry which is preliminary data.</text>
</comment>
<dbReference type="OrthoDB" id="6407151at2759"/>
<name>A0A1V9X2X1_9ACAR</name>
<dbReference type="SMART" id="SM00494">
    <property type="entry name" value="ChtBD2"/>
    <property type="match status" value="1"/>
</dbReference>
<dbReference type="PROSITE" id="PS50940">
    <property type="entry name" value="CHIT_BIND_II"/>
    <property type="match status" value="1"/>
</dbReference>
<dbReference type="PANTHER" id="PTHR22933:SF43">
    <property type="entry name" value="LP10131P"/>
    <property type="match status" value="1"/>
</dbReference>
<dbReference type="AlphaFoldDB" id="A0A1V9X2X1"/>
<evidence type="ECO:0000256" key="1">
    <source>
        <dbReference type="SAM" id="MobiDB-lite"/>
    </source>
</evidence>
<feature type="region of interest" description="Disordered" evidence="1">
    <location>
        <begin position="182"/>
        <end position="284"/>
    </location>
</feature>
<gene>
    <name evidence="3" type="ORF">BIW11_13416</name>
</gene>
<reference evidence="3 4" key="1">
    <citation type="journal article" date="2017" name="Gigascience">
        <title>Draft genome of the honey bee ectoparasitic mite, Tropilaelaps mercedesae, is shaped by the parasitic life history.</title>
        <authorList>
            <person name="Dong X."/>
            <person name="Armstrong S.D."/>
            <person name="Xia D."/>
            <person name="Makepeace B.L."/>
            <person name="Darby A.C."/>
            <person name="Kadowaki T."/>
        </authorList>
    </citation>
    <scope>NUCLEOTIDE SEQUENCE [LARGE SCALE GENOMIC DNA]</scope>
    <source>
        <strain evidence="3">Wuxi-XJTLU</strain>
    </source>
</reference>
<dbReference type="Proteomes" id="UP000192247">
    <property type="component" value="Unassembled WGS sequence"/>
</dbReference>
<dbReference type="InParanoid" id="A0A1V9X2X1"/>
<keyword evidence="4" id="KW-1185">Reference proteome</keyword>
<protein>
    <recommendedName>
        <fullName evidence="2">Chitin-binding type-2 domain-containing protein</fullName>
    </recommendedName>
</protein>
<evidence type="ECO:0000259" key="2">
    <source>
        <dbReference type="PROSITE" id="PS50940"/>
    </source>
</evidence>
<dbReference type="GO" id="GO:0008061">
    <property type="term" value="F:chitin binding"/>
    <property type="evidence" value="ECO:0007669"/>
    <property type="project" value="InterPro"/>
</dbReference>
<feature type="domain" description="Chitin-binding type-2" evidence="2">
    <location>
        <begin position="71"/>
        <end position="150"/>
    </location>
</feature>
<evidence type="ECO:0000313" key="3">
    <source>
        <dbReference type="EMBL" id="OQR67612.1"/>
    </source>
</evidence>
<accession>A0A1V9X2X1</accession>
<proteinExistence type="predicted"/>
<dbReference type="EMBL" id="MNPL01028189">
    <property type="protein sequence ID" value="OQR67612.1"/>
    <property type="molecule type" value="Genomic_DNA"/>
</dbReference>